<evidence type="ECO:0000313" key="8">
    <source>
        <dbReference type="Ensembl" id="ENSOANP00000046565.1"/>
    </source>
</evidence>
<gene>
    <name evidence="8" type="primary">LOC100079824</name>
</gene>
<evidence type="ECO:0000256" key="3">
    <source>
        <dbReference type="ARBA" id="ARBA00022729"/>
    </source>
</evidence>
<dbReference type="Ensembl" id="ENSOANT00000074941.1">
    <property type="protein sequence ID" value="ENSOANP00000046565.1"/>
    <property type="gene ID" value="ENSOANG00000003289.2"/>
</dbReference>
<dbReference type="PANTHER" id="PTHR11860">
    <property type="entry name" value="POLYMERIC-IMMUNOGLOBULIN RECEPTOR"/>
    <property type="match status" value="1"/>
</dbReference>
<feature type="signal peptide" evidence="6">
    <location>
        <begin position="1"/>
        <end position="17"/>
    </location>
</feature>
<evidence type="ECO:0000256" key="5">
    <source>
        <dbReference type="ARBA" id="ARBA00023157"/>
    </source>
</evidence>
<dbReference type="Proteomes" id="UP000002279">
    <property type="component" value="Chromosome 15"/>
</dbReference>
<dbReference type="Bgee" id="ENSOANG00000003289">
    <property type="expression patterns" value="Expressed in ovary and 2 other cell types or tissues"/>
</dbReference>
<evidence type="ECO:0000256" key="1">
    <source>
        <dbReference type="ARBA" id="ARBA00004370"/>
    </source>
</evidence>
<keyword evidence="5" id="KW-1015">Disulfide bond</keyword>
<dbReference type="InterPro" id="IPR013783">
    <property type="entry name" value="Ig-like_fold"/>
</dbReference>
<reference evidence="8" key="2">
    <citation type="submission" date="2025-08" db="UniProtKB">
        <authorList>
            <consortium name="Ensembl"/>
        </authorList>
    </citation>
    <scope>IDENTIFICATION</scope>
    <source>
        <strain evidence="8">Glennie</strain>
    </source>
</reference>
<dbReference type="Pfam" id="PF07686">
    <property type="entry name" value="V-set"/>
    <property type="match status" value="1"/>
</dbReference>
<dbReference type="SUPFAM" id="SSF48726">
    <property type="entry name" value="Immunoglobulin"/>
    <property type="match status" value="1"/>
</dbReference>
<evidence type="ECO:0000256" key="2">
    <source>
        <dbReference type="ARBA" id="ARBA00022692"/>
    </source>
</evidence>
<keyword evidence="4" id="KW-0472">Membrane</keyword>
<reference evidence="8 9" key="1">
    <citation type="journal article" date="2008" name="Nature">
        <title>Genome analysis of the platypus reveals unique signatures of evolution.</title>
        <authorList>
            <person name="Warren W.C."/>
            <person name="Hillier L.W."/>
            <person name="Marshall Graves J.A."/>
            <person name="Birney E."/>
            <person name="Ponting C.P."/>
            <person name="Grutzner F."/>
            <person name="Belov K."/>
            <person name="Miller W."/>
            <person name="Clarke L."/>
            <person name="Chinwalla A.T."/>
            <person name="Yang S.P."/>
            <person name="Heger A."/>
            <person name="Locke D.P."/>
            <person name="Miethke P."/>
            <person name="Waters P.D."/>
            <person name="Veyrunes F."/>
            <person name="Fulton L."/>
            <person name="Fulton B."/>
            <person name="Graves T."/>
            <person name="Wallis J."/>
            <person name="Puente X.S."/>
            <person name="Lopez-Otin C."/>
            <person name="Ordonez G.R."/>
            <person name="Eichler E.E."/>
            <person name="Chen L."/>
            <person name="Cheng Z."/>
            <person name="Deakin J.E."/>
            <person name="Alsop A."/>
            <person name="Thompson K."/>
            <person name="Kirby P."/>
            <person name="Papenfuss A.T."/>
            <person name="Wakefield M.J."/>
            <person name="Olender T."/>
            <person name="Lancet D."/>
            <person name="Huttley G.A."/>
            <person name="Smit A.F."/>
            <person name="Pask A."/>
            <person name="Temple-Smith P."/>
            <person name="Batzer M.A."/>
            <person name="Walker J.A."/>
            <person name="Konkel M.K."/>
            <person name="Harris R.S."/>
            <person name="Whittington C.M."/>
            <person name="Wong E.S."/>
            <person name="Gemmell N.J."/>
            <person name="Buschiazzo E."/>
            <person name="Vargas Jentzsch I.M."/>
            <person name="Merkel A."/>
            <person name="Schmitz J."/>
            <person name="Zemann A."/>
            <person name="Churakov G."/>
            <person name="Kriegs J.O."/>
            <person name="Brosius J."/>
            <person name="Murchison E.P."/>
            <person name="Sachidanandam R."/>
            <person name="Smith C."/>
            <person name="Hannon G.J."/>
            <person name="Tsend-Ayush E."/>
            <person name="McMillan D."/>
            <person name="Attenborough R."/>
            <person name="Rens W."/>
            <person name="Ferguson-Smith M."/>
            <person name="Lefevre C.M."/>
            <person name="Sharp J.A."/>
            <person name="Nicholas K.R."/>
            <person name="Ray D.A."/>
            <person name="Kube M."/>
            <person name="Reinhardt R."/>
            <person name="Pringle T.H."/>
            <person name="Taylor J."/>
            <person name="Jones R.C."/>
            <person name="Nixon B."/>
            <person name="Dacheux J.L."/>
            <person name="Niwa H."/>
            <person name="Sekita Y."/>
            <person name="Huang X."/>
            <person name="Stark A."/>
            <person name="Kheradpour P."/>
            <person name="Kellis M."/>
            <person name="Flicek P."/>
            <person name="Chen Y."/>
            <person name="Webber C."/>
            <person name="Hardison R."/>
            <person name="Nelson J."/>
            <person name="Hallsworth-Pepin K."/>
            <person name="Delehaunty K."/>
            <person name="Markovic C."/>
            <person name="Minx P."/>
            <person name="Feng Y."/>
            <person name="Kremitzki C."/>
            <person name="Mitreva M."/>
            <person name="Glasscock J."/>
            <person name="Wylie T."/>
            <person name="Wohldmann P."/>
            <person name="Thiru P."/>
            <person name="Nhan M.N."/>
            <person name="Pohl C.S."/>
            <person name="Smith S.M."/>
            <person name="Hou S."/>
            <person name="Nefedov M."/>
            <person name="de Jong P.J."/>
            <person name="Renfree M.B."/>
            <person name="Mardis E.R."/>
            <person name="Wilson R.K."/>
        </authorList>
    </citation>
    <scope>NUCLEOTIDE SEQUENCE [LARGE SCALE GENOMIC DNA]</scope>
    <source>
        <strain evidence="8 9">Glennie</strain>
    </source>
</reference>
<evidence type="ECO:0000313" key="9">
    <source>
        <dbReference type="Proteomes" id="UP000002279"/>
    </source>
</evidence>
<evidence type="ECO:0000259" key="7">
    <source>
        <dbReference type="Pfam" id="PF07686"/>
    </source>
</evidence>
<protein>
    <recommendedName>
        <fullName evidence="7">Immunoglobulin V-set domain-containing protein</fullName>
    </recommendedName>
</protein>
<reference evidence="8" key="3">
    <citation type="submission" date="2025-09" db="UniProtKB">
        <authorList>
            <consortium name="Ensembl"/>
        </authorList>
    </citation>
    <scope>IDENTIFICATION</scope>
    <source>
        <strain evidence="8">Glennie</strain>
    </source>
</reference>
<evidence type="ECO:0000256" key="4">
    <source>
        <dbReference type="ARBA" id="ARBA00023136"/>
    </source>
</evidence>
<dbReference type="InterPro" id="IPR050671">
    <property type="entry name" value="CD300_family_receptors"/>
</dbReference>
<sequence>MHLPWTLLFLLLPCCFLVRDFTEVKGIMGGSLSMQCPYEEKHRTHGKSWCKGSSLVFCITLLETNGSEGEVKKGRVAIRDNHQNLIFSVTMENLSADDAASYACGIDEPFSFEPLLWFTVSISQGESPLFLAPGVLNVYCLPYPTSTRNSSVLKPLAYSHCAYLGAGESGTMNTCVGGYLLILLTVLMPGKMCGCLQMFVRTQ</sequence>
<dbReference type="AlphaFoldDB" id="A0A6I8NYW1"/>
<dbReference type="Gene3D" id="2.60.40.10">
    <property type="entry name" value="Immunoglobulins"/>
    <property type="match status" value="1"/>
</dbReference>
<dbReference type="InterPro" id="IPR013106">
    <property type="entry name" value="Ig_V-set"/>
</dbReference>
<dbReference type="GO" id="GO:0016020">
    <property type="term" value="C:membrane"/>
    <property type="evidence" value="ECO:0007669"/>
    <property type="project" value="UniProtKB-SubCell"/>
</dbReference>
<name>A0A6I8NYW1_ORNAN</name>
<feature type="chain" id="PRO_5026173571" description="Immunoglobulin V-set domain-containing protein" evidence="6">
    <location>
        <begin position="18"/>
        <end position="203"/>
    </location>
</feature>
<dbReference type="FunFam" id="2.60.40.10:FF:000370">
    <property type="entry name" value="CMRF35-like molecule 1"/>
    <property type="match status" value="1"/>
</dbReference>
<keyword evidence="9" id="KW-1185">Reference proteome</keyword>
<proteinExistence type="predicted"/>
<dbReference type="InterPro" id="IPR036179">
    <property type="entry name" value="Ig-like_dom_sf"/>
</dbReference>
<keyword evidence="2" id="KW-0812">Transmembrane</keyword>
<dbReference type="PANTHER" id="PTHR11860:SF87">
    <property type="entry name" value="CMRF35-LIKE MOLECULE 8"/>
    <property type="match status" value="1"/>
</dbReference>
<evidence type="ECO:0000256" key="6">
    <source>
        <dbReference type="SAM" id="SignalP"/>
    </source>
</evidence>
<accession>A0A6I8NYW1</accession>
<organism evidence="8 9">
    <name type="scientific">Ornithorhynchus anatinus</name>
    <name type="common">Duckbill platypus</name>
    <dbReference type="NCBI Taxonomy" id="9258"/>
    <lineage>
        <taxon>Eukaryota</taxon>
        <taxon>Metazoa</taxon>
        <taxon>Chordata</taxon>
        <taxon>Craniata</taxon>
        <taxon>Vertebrata</taxon>
        <taxon>Euteleostomi</taxon>
        <taxon>Mammalia</taxon>
        <taxon>Monotremata</taxon>
        <taxon>Ornithorhynchidae</taxon>
        <taxon>Ornithorhynchus</taxon>
    </lineage>
</organism>
<comment type="subcellular location">
    <subcellularLocation>
        <location evidence="1">Membrane</location>
    </subcellularLocation>
</comment>
<feature type="domain" description="Immunoglobulin V-set" evidence="7">
    <location>
        <begin position="23"/>
        <end position="112"/>
    </location>
</feature>
<dbReference type="CDD" id="cd05716">
    <property type="entry name" value="IgV_pIgR_like"/>
    <property type="match status" value="1"/>
</dbReference>
<keyword evidence="3 6" id="KW-0732">Signal</keyword>
<dbReference type="GeneTree" id="ENSGT00940000159622"/>